<accession>A0A0M3AMF7</accession>
<dbReference type="AlphaFoldDB" id="A0A0M3AMF7"/>
<reference evidence="3 4" key="1">
    <citation type="submission" date="2015-04" db="EMBL/GenBank/DDBJ databases">
        <title>Genome sequence of aromatic hydrocarbons-degrading Sphingobium chungbukense DJ77.</title>
        <authorList>
            <person name="Kim Y.-C."/>
            <person name="Chae J.-C."/>
        </authorList>
    </citation>
    <scope>NUCLEOTIDE SEQUENCE [LARGE SCALE GENOMIC DNA]</scope>
    <source>
        <strain evidence="3 4">DJ77</strain>
    </source>
</reference>
<organism evidence="3 4">
    <name type="scientific">Sphingobium chungbukense</name>
    <dbReference type="NCBI Taxonomy" id="56193"/>
    <lineage>
        <taxon>Bacteria</taxon>
        <taxon>Pseudomonadati</taxon>
        <taxon>Pseudomonadota</taxon>
        <taxon>Alphaproteobacteria</taxon>
        <taxon>Sphingomonadales</taxon>
        <taxon>Sphingomonadaceae</taxon>
        <taxon>Sphingobium</taxon>
    </lineage>
</organism>
<dbReference type="InterPro" id="IPR056490">
    <property type="entry name" value="Rcc01698_C"/>
</dbReference>
<dbReference type="RefSeq" id="WP_046764546.1">
    <property type="nucleotide sequence ID" value="NZ_LBIC01000007.1"/>
</dbReference>
<comment type="caution">
    <text evidence="3">The sequence shown here is derived from an EMBL/GenBank/DDBJ whole genome shotgun (WGS) entry which is preliminary data.</text>
</comment>
<feature type="domain" description="Rcc01698-like C-terminal" evidence="2">
    <location>
        <begin position="482"/>
        <end position="576"/>
    </location>
</feature>
<evidence type="ECO:0000259" key="1">
    <source>
        <dbReference type="Pfam" id="PF13550"/>
    </source>
</evidence>
<evidence type="ECO:0000259" key="2">
    <source>
        <dbReference type="Pfam" id="PF23666"/>
    </source>
</evidence>
<name>A0A0M3AMF7_9SPHN</name>
<proteinExistence type="predicted"/>
<evidence type="ECO:0000313" key="3">
    <source>
        <dbReference type="EMBL" id="KKW91030.1"/>
    </source>
</evidence>
<dbReference type="Pfam" id="PF13550">
    <property type="entry name" value="Phage-tail_3"/>
    <property type="match status" value="1"/>
</dbReference>
<protein>
    <submittedName>
        <fullName evidence="3">Uncharacterized protein</fullName>
    </submittedName>
</protein>
<gene>
    <name evidence="3" type="ORF">YP76_15595</name>
</gene>
<sequence length="732" mass="76062">MATIVLTALGTAIGGPLGAAVGGLIGNSLDHAVLFKPKGREGRRLTDMQVQTSTYGTQVPRLFGTLRVAGTVIWATDLQETKHRSGGGKGRPSVTSYSYSASFAVALSARAVRAVRRIWADGNLLRGAAGDFKTELGAFRLHRGGEDQPVDPLIAAAEGVGLTPAHRGMAYAVFEDLALADYGNRIPSLTFEVEADEGAVAIGEMAAELSGGLLTGEGLAAVDGLAAGGTDVGDALAPLTEAFDLAFVGEEEGLRWAASAQAGAEIGVGALCRSVNGRVLDGVERSGGSADAVPAALAVRYHDAARDYQASVQRVVRPGPGRMEQGLELAAVLSGDAARELAASKMGRLWTGRSAMTLRCGWAALRHAPGDVVTVEGVPGLWRIEEREWEAMAVRLSLRRVPGAGGAIPAGASSGSLVRQADQPHGATVLMLADLPPIGEVAATAPIIAAAASGGEGWRSAALFIMSGTGEAMPAGRTAPRAVMGRVDTLLPEGSVTLVDAVNSIDVTLLAEDMTLGGADEAALAQGRNLCLIGREVIQFSETVQTGAASFRLRRLRRGLFGTEWAMDGHEVGEGFLMLEQDRLAEPLSVQGGGAEMGGSVRIAAVGVGDGEPAEAALIVSGEAVTPLAPVHSWFEADRAGGWKIGWTRRSRNGWRWISGADVPLGEDRESYELRMLVAGEVVRRVVVDRPGWAYPAAMWDADLGGAGTMALEIRQMGSQAMGRPARIMLPG</sequence>
<dbReference type="Pfam" id="PF23666">
    <property type="entry name" value="Rcc01698_C"/>
    <property type="match status" value="1"/>
</dbReference>
<dbReference type="EMBL" id="LBIC01000007">
    <property type="protein sequence ID" value="KKW91030.1"/>
    <property type="molecule type" value="Genomic_DNA"/>
</dbReference>
<keyword evidence="4" id="KW-1185">Reference proteome</keyword>
<feature type="domain" description="Tip attachment protein J" evidence="1">
    <location>
        <begin position="231"/>
        <end position="389"/>
    </location>
</feature>
<dbReference type="PATRIC" id="fig|56193.3.peg.3261"/>
<evidence type="ECO:0000313" key="4">
    <source>
        <dbReference type="Proteomes" id="UP000033874"/>
    </source>
</evidence>
<dbReference type="InterPro" id="IPR032876">
    <property type="entry name" value="J_dom"/>
</dbReference>
<dbReference type="Proteomes" id="UP000033874">
    <property type="component" value="Unassembled WGS sequence"/>
</dbReference>
<dbReference type="STRING" id="56193.YP76_15595"/>